<gene>
    <name evidence="4" type="primary">LOC112294829</name>
    <name evidence="3" type="ORF">PHYPA_022064</name>
</gene>
<dbReference type="AlphaFoldDB" id="A0A2K1J3W1"/>
<feature type="compositionally biased region" description="Basic and acidic residues" evidence="2">
    <location>
        <begin position="257"/>
        <end position="272"/>
    </location>
</feature>
<evidence type="ECO:0000256" key="1">
    <source>
        <dbReference type="ARBA" id="ARBA00009737"/>
    </source>
</evidence>
<evidence type="ECO:0000256" key="2">
    <source>
        <dbReference type="SAM" id="MobiDB-lite"/>
    </source>
</evidence>
<proteinExistence type="inferred from homology"/>
<dbReference type="EnsemblPlants" id="Pp3c17_14080V3.4">
    <property type="protein sequence ID" value="Pp3c17_14080V3.4"/>
    <property type="gene ID" value="Pp3c17_14080"/>
</dbReference>
<evidence type="ECO:0000313" key="4">
    <source>
        <dbReference type="EnsemblPlants" id="Pp3c17_14080V3.1"/>
    </source>
</evidence>
<dbReference type="GeneID" id="112294829"/>
<dbReference type="OrthoDB" id="1939616at2759"/>
<dbReference type="Proteomes" id="UP000006727">
    <property type="component" value="Chromosome 17"/>
</dbReference>
<feature type="region of interest" description="Disordered" evidence="2">
    <location>
        <begin position="237"/>
        <end position="309"/>
    </location>
</feature>
<protein>
    <submittedName>
        <fullName evidence="3 4">Uncharacterized protein</fullName>
    </submittedName>
</protein>
<evidence type="ECO:0000313" key="3">
    <source>
        <dbReference type="EMBL" id="PNR36213.1"/>
    </source>
</evidence>
<dbReference type="KEGG" id="ppp:112294829"/>
<dbReference type="PaxDb" id="3218-PP1S98_66V6.1"/>
<accession>A0A2K1J3W1</accession>
<name>A0A2K1J3W1_PHYPA</name>
<dbReference type="RefSeq" id="XP_024401485.1">
    <property type="nucleotide sequence ID" value="XM_024545717.2"/>
</dbReference>
<dbReference type="Pfam" id="PF05755">
    <property type="entry name" value="REF"/>
    <property type="match status" value="1"/>
</dbReference>
<sequence>MSSNCSCSCSSSNEDVSGETATERPMLLQGIGSIAVSLTFYILRKSRRLPGLVGPAIGAVEDIVSPCIQPLATRVGTESLYFLSLADEKLYELGQITTKKIPFLSGLIRKVKGVHSLIGQAGTVASSAYEQVSERGVIGAAADTWMKYEVTVKSKTADSLKYVNRVPLLNVFVPVIYTVGTSIASAISSWLSKHSEFQDVHLVFHEVHLLDDEKDLKTDPEVKHLYVVDSRAEVSSNMDTHNSSSEIGISTSSTPETSERSTHPEVVRKADLFEEVDEGKPSSGGSDGKGKLNVAPVIPASSPGEDSDDELTVLFDAGWSLGSISPPRKVLVESEDSKKWWWL</sequence>
<dbReference type="Gramene" id="Pp3c17_14080V3.1">
    <property type="protein sequence ID" value="Pp3c17_14080V3.1"/>
    <property type="gene ID" value="Pp3c17_14080"/>
</dbReference>
<reference evidence="3 5" key="2">
    <citation type="journal article" date="2018" name="Plant J.">
        <title>The Physcomitrella patens chromosome-scale assembly reveals moss genome structure and evolution.</title>
        <authorList>
            <person name="Lang D."/>
            <person name="Ullrich K.K."/>
            <person name="Murat F."/>
            <person name="Fuchs J."/>
            <person name="Jenkins J."/>
            <person name="Haas F.B."/>
            <person name="Piednoel M."/>
            <person name="Gundlach H."/>
            <person name="Van Bel M."/>
            <person name="Meyberg R."/>
            <person name="Vives C."/>
            <person name="Morata J."/>
            <person name="Symeonidi A."/>
            <person name="Hiss M."/>
            <person name="Muchero W."/>
            <person name="Kamisugi Y."/>
            <person name="Saleh O."/>
            <person name="Blanc G."/>
            <person name="Decker E.L."/>
            <person name="van Gessel N."/>
            <person name="Grimwood J."/>
            <person name="Hayes R.D."/>
            <person name="Graham S.W."/>
            <person name="Gunter L.E."/>
            <person name="McDaniel S.F."/>
            <person name="Hoernstein S.N.W."/>
            <person name="Larsson A."/>
            <person name="Li F.W."/>
            <person name="Perroud P.F."/>
            <person name="Phillips J."/>
            <person name="Ranjan P."/>
            <person name="Rokshar D.S."/>
            <person name="Rothfels C.J."/>
            <person name="Schneider L."/>
            <person name="Shu S."/>
            <person name="Stevenson D.W."/>
            <person name="Thummler F."/>
            <person name="Tillich M."/>
            <person name="Villarreal Aguilar J.C."/>
            <person name="Widiez T."/>
            <person name="Wong G.K."/>
            <person name="Wymore A."/>
            <person name="Zhang Y."/>
            <person name="Zimmer A.D."/>
            <person name="Quatrano R.S."/>
            <person name="Mayer K.F.X."/>
            <person name="Goodstein D."/>
            <person name="Casacuberta J.M."/>
            <person name="Vandepoele K."/>
            <person name="Reski R."/>
            <person name="Cuming A.C."/>
            <person name="Tuskan G.A."/>
            <person name="Maumus F."/>
            <person name="Salse J."/>
            <person name="Schmutz J."/>
            <person name="Rensing S.A."/>
        </authorList>
    </citation>
    <scope>NUCLEOTIDE SEQUENCE [LARGE SCALE GENOMIC DNA]</scope>
    <source>
        <strain evidence="4 5">cv. Gransden 2004</strain>
    </source>
</reference>
<organism evidence="3">
    <name type="scientific">Physcomitrium patens</name>
    <name type="common">Spreading-leaved earth moss</name>
    <name type="synonym">Physcomitrella patens</name>
    <dbReference type="NCBI Taxonomy" id="3218"/>
    <lineage>
        <taxon>Eukaryota</taxon>
        <taxon>Viridiplantae</taxon>
        <taxon>Streptophyta</taxon>
        <taxon>Embryophyta</taxon>
        <taxon>Bryophyta</taxon>
        <taxon>Bryophytina</taxon>
        <taxon>Bryopsida</taxon>
        <taxon>Funariidae</taxon>
        <taxon>Funariales</taxon>
        <taxon>Funariaceae</taxon>
        <taxon>Physcomitrium</taxon>
    </lineage>
</organism>
<dbReference type="OMA" id="DIVSPCI"/>
<evidence type="ECO:0000313" key="5">
    <source>
        <dbReference type="Proteomes" id="UP000006727"/>
    </source>
</evidence>
<keyword evidence="5" id="KW-1185">Reference proteome</keyword>
<dbReference type="Gramene" id="Pp3c17_14080V3.3">
    <property type="protein sequence ID" value="Pp3c17_14080V3.3"/>
    <property type="gene ID" value="Pp3c17_14080"/>
</dbReference>
<dbReference type="InterPro" id="IPR008802">
    <property type="entry name" value="REF"/>
</dbReference>
<dbReference type="EMBL" id="ABEU02000017">
    <property type="protein sequence ID" value="PNR36213.1"/>
    <property type="molecule type" value="Genomic_DNA"/>
</dbReference>
<reference evidence="4" key="3">
    <citation type="submission" date="2020-12" db="UniProtKB">
        <authorList>
            <consortium name="EnsemblPlants"/>
        </authorList>
    </citation>
    <scope>IDENTIFICATION</scope>
</reference>
<dbReference type="EnsemblPlants" id="Pp3c17_14080V3.2">
    <property type="protein sequence ID" value="Pp3c17_14080V3.2"/>
    <property type="gene ID" value="Pp3c17_14080"/>
</dbReference>
<reference evidence="3 5" key="1">
    <citation type="journal article" date="2008" name="Science">
        <title>The Physcomitrella genome reveals evolutionary insights into the conquest of land by plants.</title>
        <authorList>
            <person name="Rensing S."/>
            <person name="Lang D."/>
            <person name="Zimmer A."/>
            <person name="Terry A."/>
            <person name="Salamov A."/>
            <person name="Shapiro H."/>
            <person name="Nishiyama T."/>
            <person name="Perroud P.-F."/>
            <person name="Lindquist E."/>
            <person name="Kamisugi Y."/>
            <person name="Tanahashi T."/>
            <person name="Sakakibara K."/>
            <person name="Fujita T."/>
            <person name="Oishi K."/>
            <person name="Shin-I T."/>
            <person name="Kuroki Y."/>
            <person name="Toyoda A."/>
            <person name="Suzuki Y."/>
            <person name="Hashimoto A."/>
            <person name="Yamaguchi K."/>
            <person name="Sugano A."/>
            <person name="Kohara Y."/>
            <person name="Fujiyama A."/>
            <person name="Anterola A."/>
            <person name="Aoki S."/>
            <person name="Ashton N."/>
            <person name="Barbazuk W.B."/>
            <person name="Barker E."/>
            <person name="Bennetzen J."/>
            <person name="Bezanilla M."/>
            <person name="Blankenship R."/>
            <person name="Cho S.H."/>
            <person name="Dutcher S."/>
            <person name="Estelle M."/>
            <person name="Fawcett J.A."/>
            <person name="Gundlach H."/>
            <person name="Hanada K."/>
            <person name="Heyl A."/>
            <person name="Hicks K.A."/>
            <person name="Hugh J."/>
            <person name="Lohr M."/>
            <person name="Mayer K."/>
            <person name="Melkozernov A."/>
            <person name="Murata T."/>
            <person name="Nelson D."/>
            <person name="Pils B."/>
            <person name="Prigge M."/>
            <person name="Reiss B."/>
            <person name="Renner T."/>
            <person name="Rombauts S."/>
            <person name="Rushton P."/>
            <person name="Sanderfoot A."/>
            <person name="Schween G."/>
            <person name="Shiu S.-H."/>
            <person name="Stueber K."/>
            <person name="Theodoulou F.L."/>
            <person name="Tu H."/>
            <person name="Van de Peer Y."/>
            <person name="Verrier P.J."/>
            <person name="Waters E."/>
            <person name="Wood A."/>
            <person name="Yang L."/>
            <person name="Cove D."/>
            <person name="Cuming A."/>
            <person name="Hasebe M."/>
            <person name="Lucas S."/>
            <person name="Mishler D.B."/>
            <person name="Reski R."/>
            <person name="Grigoriev I."/>
            <person name="Quatrano R.S."/>
            <person name="Boore J.L."/>
        </authorList>
    </citation>
    <scope>NUCLEOTIDE SEQUENCE [LARGE SCALE GENOMIC DNA]</scope>
    <source>
        <strain evidence="4 5">cv. Gransden 2004</strain>
    </source>
</reference>
<feature type="compositionally biased region" description="Low complexity" evidence="2">
    <location>
        <begin position="243"/>
        <end position="256"/>
    </location>
</feature>
<dbReference type="RefSeq" id="XP_024401484.1">
    <property type="nucleotide sequence ID" value="XM_024545716.2"/>
</dbReference>
<comment type="similarity">
    <text evidence="1">Belongs to the REF/SRPP family.</text>
</comment>
<dbReference type="Gramene" id="Pp3c17_14080V3.2">
    <property type="protein sequence ID" value="Pp3c17_14080V3.2"/>
    <property type="gene ID" value="Pp3c17_14080"/>
</dbReference>
<dbReference type="EnsemblPlants" id="Pp3c17_14080V3.1">
    <property type="protein sequence ID" value="Pp3c17_14080V3.1"/>
    <property type="gene ID" value="Pp3c17_14080"/>
</dbReference>
<dbReference type="Gramene" id="Pp3c17_14080V3.4">
    <property type="protein sequence ID" value="Pp3c17_14080V3.4"/>
    <property type="gene ID" value="Pp3c17_14080"/>
</dbReference>
<dbReference type="EnsemblPlants" id="Pp3c17_14080V3.3">
    <property type="protein sequence ID" value="Pp3c17_14080V3.3"/>
    <property type="gene ID" value="Pp3c17_14080"/>
</dbReference>